<feature type="region of interest" description="Disordered" evidence="2">
    <location>
        <begin position="132"/>
        <end position="196"/>
    </location>
</feature>
<keyword evidence="1" id="KW-0378">Hydrolase</keyword>
<dbReference type="InterPro" id="IPR036514">
    <property type="entry name" value="SGNH_hydro_sf"/>
</dbReference>
<organism evidence="3">
    <name type="scientific">Panicum hallii</name>
    <dbReference type="NCBI Taxonomy" id="206008"/>
    <lineage>
        <taxon>Eukaryota</taxon>
        <taxon>Viridiplantae</taxon>
        <taxon>Streptophyta</taxon>
        <taxon>Embryophyta</taxon>
        <taxon>Tracheophyta</taxon>
        <taxon>Spermatophyta</taxon>
        <taxon>Magnoliopsida</taxon>
        <taxon>Liliopsida</taxon>
        <taxon>Poales</taxon>
        <taxon>Poaceae</taxon>
        <taxon>PACMAD clade</taxon>
        <taxon>Panicoideae</taxon>
        <taxon>Panicodae</taxon>
        <taxon>Paniceae</taxon>
        <taxon>Panicinae</taxon>
        <taxon>Panicum</taxon>
        <taxon>Panicum sect. Panicum</taxon>
    </lineage>
</organism>
<dbReference type="PANTHER" id="PTHR45648">
    <property type="entry name" value="GDSL LIPASE/ACYLHYDROLASE FAMILY PROTEIN (AFU_ORTHOLOGUE AFUA_4G14700)"/>
    <property type="match status" value="1"/>
</dbReference>
<evidence type="ECO:0000313" key="3">
    <source>
        <dbReference type="EMBL" id="PVH47732.1"/>
    </source>
</evidence>
<dbReference type="InterPro" id="IPR051058">
    <property type="entry name" value="GDSL_Est/Lipase"/>
</dbReference>
<proteinExistence type="predicted"/>
<gene>
    <name evidence="3" type="ORF">PAHAL_4G133700</name>
</gene>
<feature type="compositionally biased region" description="Low complexity" evidence="2">
    <location>
        <begin position="163"/>
        <end position="174"/>
    </location>
</feature>
<dbReference type="EMBL" id="CM008049">
    <property type="protein sequence ID" value="PVH47732.1"/>
    <property type="molecule type" value="Genomic_DNA"/>
</dbReference>
<dbReference type="Gene3D" id="3.40.50.1110">
    <property type="entry name" value="SGNH hydrolase"/>
    <property type="match status" value="1"/>
</dbReference>
<dbReference type="AlphaFoldDB" id="A0A2T8JCT2"/>
<dbReference type="Gramene" id="PVH47732">
    <property type="protein sequence ID" value="PVH47732"/>
    <property type="gene ID" value="PAHAL_4G133700"/>
</dbReference>
<name>A0A2T8JCT2_9POAL</name>
<dbReference type="GO" id="GO:0016787">
    <property type="term" value="F:hydrolase activity"/>
    <property type="evidence" value="ECO:0007669"/>
    <property type="project" value="UniProtKB-KW"/>
</dbReference>
<protein>
    <submittedName>
        <fullName evidence="3">Uncharacterized protein</fullName>
    </submittedName>
</protein>
<evidence type="ECO:0000256" key="2">
    <source>
        <dbReference type="SAM" id="MobiDB-lite"/>
    </source>
</evidence>
<evidence type="ECO:0000256" key="1">
    <source>
        <dbReference type="ARBA" id="ARBA00022801"/>
    </source>
</evidence>
<reference evidence="3" key="1">
    <citation type="submission" date="2018-04" db="EMBL/GenBank/DDBJ databases">
        <title>WGS assembly of Panicum hallii.</title>
        <authorList>
            <person name="Lovell J."/>
            <person name="Jenkins J."/>
            <person name="Lowry D."/>
            <person name="Mamidi S."/>
            <person name="Sreedasyam A."/>
            <person name="Weng X."/>
            <person name="Barry K."/>
            <person name="Bonette J."/>
            <person name="Campitelli B."/>
            <person name="Daum C."/>
            <person name="Gordon S."/>
            <person name="Gould B."/>
            <person name="Lipzen A."/>
            <person name="Macqueen A."/>
            <person name="Palacio-Mejia J."/>
            <person name="Plott C."/>
            <person name="Shakirov E."/>
            <person name="Shu S."/>
            <person name="Yoshinaga Y."/>
            <person name="Zane M."/>
            <person name="Rokhsar D."/>
            <person name="Grimwood J."/>
            <person name="Schmutz J."/>
            <person name="Juenger T."/>
        </authorList>
    </citation>
    <scope>NUCLEOTIDE SEQUENCE [LARGE SCALE GENOMIC DNA]</scope>
    <source>
        <strain evidence="3">FIL2</strain>
    </source>
</reference>
<accession>A0A2T8JCT2</accession>
<dbReference type="PANTHER" id="PTHR45648:SF147">
    <property type="entry name" value="GDSL ESTERASE_LIPASE"/>
    <property type="match status" value="1"/>
</dbReference>
<dbReference type="Proteomes" id="UP000243499">
    <property type="component" value="Chromosome 4"/>
</dbReference>
<sequence>MCRMPETRSLCRSRWSTSAPPRRDAAALYVSLIANYSTTVQEMHPMGARRFAFINVGLVGCVPGARVLSPAGACWDDLNHFTGGFNDALRCRLAGLVYSLAGSFGFTRNVLADPRASEYADVAGACCGAGAAGWPRRRSAPPTPPRSAPTATGMSSGTARTCPSGPHLSSPGHSTMGRLGTPPLPSTSCNWPGPVS</sequence>